<feature type="transmembrane region" description="Helical" evidence="8">
    <location>
        <begin position="1001"/>
        <end position="1021"/>
    </location>
</feature>
<dbReference type="SMART" id="SM00320">
    <property type="entry name" value="WD40"/>
    <property type="match status" value="4"/>
</dbReference>
<dbReference type="PANTHER" id="PTHR21661:SF35">
    <property type="entry name" value="EPOXIDE HYDROLASE"/>
    <property type="match status" value="1"/>
</dbReference>
<evidence type="ECO:0000256" key="5">
    <source>
        <dbReference type="ARBA" id="ARBA00022801"/>
    </source>
</evidence>
<keyword evidence="8" id="KW-1133">Transmembrane helix</keyword>
<comment type="similarity">
    <text evidence="1">Belongs to the peptidase S33 family.</text>
</comment>
<evidence type="ECO:0000256" key="6">
    <source>
        <dbReference type="PROSITE-ProRule" id="PRU00221"/>
    </source>
</evidence>
<dbReference type="PROSITE" id="PS50294">
    <property type="entry name" value="WD_REPEATS_REGION"/>
    <property type="match status" value="1"/>
</dbReference>
<keyword evidence="5" id="KW-0378">Hydrolase</keyword>
<feature type="domain" description="Epoxide hydrolase N-terminal" evidence="9">
    <location>
        <begin position="1908"/>
        <end position="2017"/>
    </location>
</feature>
<dbReference type="SUPFAM" id="SSF50978">
    <property type="entry name" value="WD40 repeat-like"/>
    <property type="match status" value="1"/>
</dbReference>
<feature type="repeat" description="WD" evidence="6">
    <location>
        <begin position="710"/>
        <end position="743"/>
    </location>
</feature>
<accession>A0A7R9HVF7</accession>
<dbReference type="Gene3D" id="2.130.10.10">
    <property type="entry name" value="YVTN repeat-like/Quinoprotein amine dehydrogenase"/>
    <property type="match status" value="1"/>
</dbReference>
<evidence type="ECO:0000256" key="8">
    <source>
        <dbReference type="SAM" id="Phobius"/>
    </source>
</evidence>
<feature type="compositionally biased region" description="Basic residues" evidence="7">
    <location>
        <begin position="279"/>
        <end position="290"/>
    </location>
</feature>
<dbReference type="PANTHER" id="PTHR21661">
    <property type="entry name" value="EPOXIDE HYDROLASE 1-RELATED"/>
    <property type="match status" value="1"/>
</dbReference>
<feature type="compositionally biased region" description="Basic residues" evidence="7">
    <location>
        <begin position="133"/>
        <end position="145"/>
    </location>
</feature>
<keyword evidence="3" id="KW-0677">Repeat</keyword>
<dbReference type="InterPro" id="IPR019775">
    <property type="entry name" value="WD40_repeat_CS"/>
</dbReference>
<dbReference type="Pfam" id="PF00400">
    <property type="entry name" value="WD40"/>
    <property type="match status" value="4"/>
</dbReference>
<feature type="region of interest" description="Disordered" evidence="7">
    <location>
        <begin position="222"/>
        <end position="296"/>
    </location>
</feature>
<feature type="compositionally biased region" description="Basic and acidic residues" evidence="7">
    <location>
        <begin position="251"/>
        <end position="271"/>
    </location>
</feature>
<feature type="compositionally biased region" description="Basic residues" evidence="7">
    <location>
        <begin position="232"/>
        <end position="241"/>
    </location>
</feature>
<evidence type="ECO:0000259" key="9">
    <source>
        <dbReference type="Pfam" id="PF06441"/>
    </source>
</evidence>
<evidence type="ECO:0000256" key="4">
    <source>
        <dbReference type="ARBA" id="ARBA00022797"/>
    </source>
</evidence>
<keyword evidence="8" id="KW-0472">Membrane</keyword>
<name>A0A7R9HVF7_9NEOP</name>
<feature type="region of interest" description="Disordered" evidence="7">
    <location>
        <begin position="321"/>
        <end position="344"/>
    </location>
</feature>
<sequence>MDCIQCPTLVGKGVSPGLFVFLVMDVGRNRIFCFYCGLTINHSRNEVWCQVFHRRTRTLAAIVLGELQTRGVFPEQPDTEQSVHLRQVAEFRGAVEMPGPPWLDLVLLAWVLPVRLAGVLLLRIAEHGDHRKQSPHKLSSIKHKNTGSGDESYKKHESTTELLTSGIGFLSSSEDEVFTKNQEFTGIQTHEKSKKDDSDSTSRKDLVVHALVSATDSFPVQQDFEVGQSDKQRKKHKHRPKSQTVNTGNAEEIKMDDFKHTPKENFQEKESTSTAKTNNGKKKNKRKKGKTNNSFEDQIENELEMRELNSSLTKIQPSQETLHELKPPKGKHERSKIETEMSTASVTSKDLSKYSYEKIIGITVHRSDCLQPDVLVRHPLVKVHLIDVSTGEYLKKSDKNRPVSFFYENKVEHILPLMTEIFDFRERQCIIPFWEELLVFNEDIEYLYKTDPPVVILFEILDFVNFSVASSQYKKLGSEGGWHKIAWAFLKPVGKNGVLNTEHKVRLQLYKPQNSKIASCDSCDPYVWWSRGRWDRYPGTLYVTVKGILPPEHLHPALRSRSALQGEHSSCNIDMEQEDQAKHQSRVSSNCNLAALSNTPDPSWSRLPSQSCKVPNNRRLALPTTSKGCFSIKFNHSGRLLSCAMATQQVVNIVIYTIPEGKEHKCLTYHQGLVYDLHWSKDDSLLLSASADCTACVWDIEAKNRRPFQMLPHPSFVYCAHFHPKTNSVLATGCFDHVVRLWSRAGRNKPYELFQELEGHVGFVNSLCFNKQGKLISGDSLGRILIWAPVGRKPKKHIGDWKLESDVKPRELKGTVINKLMVHPGGQRLLVHARDSLLRMLDLATGSVIQWFKGALNHTIQTLACISPCGGLVFSASEDGTVSVWNADTGDQVALYTGLGFQSGAIGVDYHPHEHMVAFSLYGVASRVIVCDYKKSSTGKDVGLEMLVRQVDDGIETSQHYYLLGYVDTEWSNGLVDIVRLPWAPPEASERFDHVGHKMGLLQKILAVGIVITAISVWYLYQSLTATPPQPKLQSTWWGPGKARKVDESIRPFKINISQEILDDLSDRLELLPDLTPPLEGIGFQYGFNTQYLKKIVTFWHEEYNWREREAYLNSFPQFKTQVDGLDLHFLHVKPKNVPPSTRVLPLLLLHGWPGSVREFYEIIPLLTTPREGVNFVFEVVAPSLPGYGFSEGASKPGLGAVQVAVVFKDLMARLGFDKFYVQGGDWGAIIGSNMATLYQDNVLGLHSNLCFVNTLLSNLKMLLGSLWPTLVVKEELVHRMYPLSKTYSNLILEMGYMHIQATKPDTIGVSLRDSPVGLAAYILEKFSTWTNPAWQTRTDGGLTEKFSLTNLLDNIMIYWVTGSITTSVRIYSESFSKAHIPTKVPTACAMFPAELAYQPESFLKDKYHNLIQFHDMPRGGHFAALLLIISIGLTAIGIGFIYNKLTYVPPLPKLESTWWGPGQPHNVDKSIRPFKINVPKKELDDLNTQLQHVKLTPPLEGIGFQYGFNTDYLKKVVDFWRTKYNWREREAYLNSFPQFKTQVDGLDLHFLHVKPKNVPPSTRVLPLLLLHGWPGSVREFYEIIPLLTTPREGVNFVFEVVVPSLPGYGFSEGASKPGLGAVQVAVVFKDLMARLGFDKFYVQGGDWGGIIGTHMATLFQENVVGFHTNICVGNFIERYAKLILASVWPTLIVDEEHVDKLFPVGKTLSWMLQESGYMHLQSTKPDTVGVGLQNSPVGLAAYIIEKFSSWTNPAWQTRTDGGLTEKFTLTNLLDNIMIYWVTGSITTSVRLYSESFNKAQMGLGIDSIPTKVPSACAMFPNEIAYTPASLLKSKYHNLVQFNDMARGGHFAAFEEPQLLADDIWSANNFIPIGLSTLYNNLTHVPPLPKLESTWWGPGQPHNVDKSIRPFKIKLPKEELDDLNTQLQHVKLTPPLEGIGFQYGFNTDYLKKVVDFWRTKYNWREREAYLNSFPQFKTQVDGLDLHFLHVKPKNVPPSTRVLPLLLLHGWPGSVREFYEIIPLLTTPREGVNFVFEVVVPSLPGYGFSEGASKPGLGAVQVAVVFKDLMARLGFDKFYVQGGDWGGAIGTHMATLFQENVVGFHSNLCYTNLIQRFVYQALASFWPTLIVDEEHVDKLFPVGKVFSWLLKESGYMHIQATKPDTVGVGLQNSPVGLAAYILEKFSAWTNPAWETRPDGGLTEKFSLTNLLDNIMIYWITGSITTSARLYSESLNKAQTSLGVEKIPTNVPTACALLPNELIYSPPSFLTGKYLNLVQVNHIARGGHFAAFEEPQLLADDIWSAIQLMQEKNKLK</sequence>
<evidence type="ECO:0000256" key="2">
    <source>
        <dbReference type="ARBA" id="ARBA00022574"/>
    </source>
</evidence>
<feature type="repeat" description="WD" evidence="6">
    <location>
        <begin position="667"/>
        <end position="701"/>
    </location>
</feature>
<dbReference type="InterPro" id="IPR036322">
    <property type="entry name" value="WD40_repeat_dom_sf"/>
</dbReference>
<keyword evidence="8" id="KW-0812">Transmembrane</keyword>
<feature type="domain" description="Epoxide hydrolase N-terminal" evidence="9">
    <location>
        <begin position="1472"/>
        <end position="1581"/>
    </location>
</feature>
<dbReference type="PRINTS" id="PR00412">
    <property type="entry name" value="EPOXHYDRLASE"/>
</dbReference>
<dbReference type="InterPro" id="IPR000639">
    <property type="entry name" value="Epox_hydrolase-like"/>
</dbReference>
<evidence type="ECO:0000256" key="3">
    <source>
        <dbReference type="ARBA" id="ARBA00022737"/>
    </source>
</evidence>
<organism evidence="10">
    <name type="scientific">Timema bartmani</name>
    <dbReference type="NCBI Taxonomy" id="61472"/>
    <lineage>
        <taxon>Eukaryota</taxon>
        <taxon>Metazoa</taxon>
        <taxon>Ecdysozoa</taxon>
        <taxon>Arthropoda</taxon>
        <taxon>Hexapoda</taxon>
        <taxon>Insecta</taxon>
        <taxon>Pterygota</taxon>
        <taxon>Neoptera</taxon>
        <taxon>Polyneoptera</taxon>
        <taxon>Phasmatodea</taxon>
        <taxon>Timematodea</taxon>
        <taxon>Timematoidea</taxon>
        <taxon>Timematidae</taxon>
        <taxon>Timema</taxon>
    </lineage>
</organism>
<feature type="region of interest" description="Disordered" evidence="7">
    <location>
        <begin position="132"/>
        <end position="158"/>
    </location>
</feature>
<dbReference type="PROSITE" id="PS00678">
    <property type="entry name" value="WD_REPEATS_1"/>
    <property type="match status" value="1"/>
</dbReference>
<dbReference type="InterPro" id="IPR015943">
    <property type="entry name" value="WD40/YVTN_repeat-like_dom_sf"/>
</dbReference>
<dbReference type="InterPro" id="IPR029058">
    <property type="entry name" value="AB_hydrolase_fold"/>
</dbReference>
<protein>
    <recommendedName>
        <fullName evidence="9">Epoxide hydrolase N-terminal domain-containing protein</fullName>
    </recommendedName>
</protein>
<dbReference type="GO" id="GO:0097176">
    <property type="term" value="P:epoxide metabolic process"/>
    <property type="evidence" value="ECO:0007669"/>
    <property type="project" value="TreeGrafter"/>
</dbReference>
<dbReference type="EMBL" id="OD564275">
    <property type="protein sequence ID" value="CAD7437490.1"/>
    <property type="molecule type" value="Genomic_DNA"/>
</dbReference>
<dbReference type="InterPro" id="IPR001680">
    <property type="entry name" value="WD40_rpt"/>
</dbReference>
<dbReference type="Pfam" id="PF06441">
    <property type="entry name" value="EHN"/>
    <property type="match status" value="3"/>
</dbReference>
<evidence type="ECO:0000256" key="1">
    <source>
        <dbReference type="ARBA" id="ARBA00010088"/>
    </source>
</evidence>
<dbReference type="Gene3D" id="3.40.50.1820">
    <property type="entry name" value="alpha/beta hydrolase"/>
    <property type="match status" value="3"/>
</dbReference>
<gene>
    <name evidence="10" type="ORF">TBIB3V08_LOCUS101</name>
</gene>
<keyword evidence="4" id="KW-0058">Aromatic hydrocarbons catabolism</keyword>
<feature type="transmembrane region" description="Helical" evidence="8">
    <location>
        <begin position="1423"/>
        <end position="1443"/>
    </location>
</feature>
<proteinExistence type="inferred from homology"/>
<evidence type="ECO:0000313" key="10">
    <source>
        <dbReference type="EMBL" id="CAD7437490.1"/>
    </source>
</evidence>
<evidence type="ECO:0000256" key="7">
    <source>
        <dbReference type="SAM" id="MobiDB-lite"/>
    </source>
</evidence>
<feature type="repeat" description="WD" evidence="6">
    <location>
        <begin position="867"/>
        <end position="895"/>
    </location>
</feature>
<reference evidence="10" key="1">
    <citation type="submission" date="2020-11" db="EMBL/GenBank/DDBJ databases">
        <authorList>
            <person name="Tran Van P."/>
        </authorList>
    </citation>
    <scope>NUCLEOTIDE SEQUENCE</scope>
</reference>
<keyword evidence="2 6" id="KW-0853">WD repeat</keyword>
<feature type="domain" description="Epoxide hydrolase N-terminal" evidence="9">
    <location>
        <begin position="1050"/>
        <end position="1160"/>
    </location>
</feature>
<dbReference type="SUPFAM" id="SSF53474">
    <property type="entry name" value="alpha/beta-Hydrolases"/>
    <property type="match status" value="3"/>
</dbReference>
<dbReference type="InterPro" id="IPR010497">
    <property type="entry name" value="Epoxide_hydro_N"/>
</dbReference>
<dbReference type="PROSITE" id="PS50082">
    <property type="entry name" value="WD_REPEATS_2"/>
    <property type="match status" value="3"/>
</dbReference>
<dbReference type="GO" id="GO:0004301">
    <property type="term" value="F:epoxide hydrolase activity"/>
    <property type="evidence" value="ECO:0007669"/>
    <property type="project" value="TreeGrafter"/>
</dbReference>